<feature type="compositionally biased region" description="Low complexity" evidence="1">
    <location>
        <begin position="524"/>
        <end position="535"/>
    </location>
</feature>
<feature type="compositionally biased region" description="Low complexity" evidence="1">
    <location>
        <begin position="975"/>
        <end position="999"/>
    </location>
</feature>
<feature type="region of interest" description="Disordered" evidence="1">
    <location>
        <begin position="644"/>
        <end position="705"/>
    </location>
</feature>
<gene>
    <name evidence="2" type="ORF">ElyMa_001541700</name>
</gene>
<dbReference type="EMBL" id="BMAT01003060">
    <property type="protein sequence ID" value="GFS19279.1"/>
    <property type="molecule type" value="Genomic_DNA"/>
</dbReference>
<evidence type="ECO:0000256" key="1">
    <source>
        <dbReference type="SAM" id="MobiDB-lite"/>
    </source>
</evidence>
<keyword evidence="3" id="KW-1185">Reference proteome</keyword>
<feature type="compositionally biased region" description="Low complexity" evidence="1">
    <location>
        <begin position="883"/>
        <end position="915"/>
    </location>
</feature>
<accession>A0AAV4J9C3</accession>
<feature type="region of interest" description="Disordered" evidence="1">
    <location>
        <begin position="587"/>
        <end position="632"/>
    </location>
</feature>
<feature type="compositionally biased region" description="Low complexity" evidence="1">
    <location>
        <begin position="60"/>
        <end position="94"/>
    </location>
</feature>
<protein>
    <submittedName>
        <fullName evidence="2">Carboxyl-terminal PDZ ligand of neuronal nitric oxide synthase protein-like</fullName>
    </submittedName>
</protein>
<feature type="region of interest" description="Disordered" evidence="1">
    <location>
        <begin position="477"/>
        <end position="535"/>
    </location>
</feature>
<feature type="compositionally biased region" description="Low complexity" evidence="1">
    <location>
        <begin position="477"/>
        <end position="490"/>
    </location>
</feature>
<feature type="region of interest" description="Disordered" evidence="1">
    <location>
        <begin position="18"/>
        <end position="111"/>
    </location>
</feature>
<evidence type="ECO:0000313" key="3">
    <source>
        <dbReference type="Proteomes" id="UP000762676"/>
    </source>
</evidence>
<dbReference type="AlphaFoldDB" id="A0AAV4J9C3"/>
<organism evidence="2 3">
    <name type="scientific">Elysia marginata</name>
    <dbReference type="NCBI Taxonomy" id="1093978"/>
    <lineage>
        <taxon>Eukaryota</taxon>
        <taxon>Metazoa</taxon>
        <taxon>Spiralia</taxon>
        <taxon>Lophotrochozoa</taxon>
        <taxon>Mollusca</taxon>
        <taxon>Gastropoda</taxon>
        <taxon>Heterobranchia</taxon>
        <taxon>Euthyneura</taxon>
        <taxon>Panpulmonata</taxon>
        <taxon>Sacoglossa</taxon>
        <taxon>Placobranchoidea</taxon>
        <taxon>Plakobranchidae</taxon>
        <taxon>Elysia</taxon>
    </lineage>
</organism>
<sequence length="1085" mass="115844">MRIVRTIGQAFEVCHKLGAPTSSRPVSQIKEEPPGQDTRGSNKGSPSGQQSGQEKKALNTAASPSTTVSSTTSAGDSNNNHNNNSNSNNGSSSSSHHKQKASPPNELSLQSSCVRRTERLQLKPYLKQFHRALEVWRPLRSVYPPILTAKALSQTIPQSSRSLASPQKDSRNIECGANIINSSCSSSPERHSALPLSQHHQMQLLRQQLEQEQHQTQVAVAQVHLLKDQLSAETAARIEAQARTHQLLLHNKDLLSHVTLLVSRVQDLELKITGGATDVNCMSSAGIEVGSSSGGGVASRPVSLGGSQFKLFNEGGQISSLPDSTTPRPAPIYLPDFNSTNQHSQFVMNASKLLMGGGANVNMFANRKATISDGCLEADSPDSGHKEMSSESLSYYAMGNGCDGTTGGGAQGVWLNPYGFISASSPNPSASSSSMTMLNTSSSSSQDSYACNTRFDMDKIQPGGWLVNFSARSVSASPISSTHSKSSTIKADSRDSNDDVTDDAASRREMRGGDGSTGLQPVHSVGSSSPYSSFSSGSSSQQLLASLSSSSMSSMSLPQSVVSSASTHSMSSNAGCAGAQLTKPDTARCPAKGGNVNTGRAASSSIPSPVSTSANMHPAQNLYKGPASSSPLRKASDCVKLISPLQSPRHRMGISLSSLPSPTGQHAPTATKPHKQRKSPTKKNQQSPLASSSPESMANTSNPILSSSLPNVAPASFPSASASCSSSYSGHSFANVSGQIALSPGPQGSINGATPKLDPPPRHQRSSRSIERWERGSWYGAPLTSSSVDNQRASQSPATNQHLQSVPLDREAFPTHKASNAGTSTHHNYVNNISNGFSNSDNNFSSGVCAPGPNQVVTGPGNSTNPSGVVMRSNSRTSGSQAYRYSDCSTRSSTSSYTGGGESSSSNHSNVSSSPSPLPPNMGGRVNDLNSSGHQHNSPRYHYQRSNDNSCSANRESFDNKNNFQNVSPRKHQLQKQQQQHHYPQQQQQQLPQQQHNQQGYNRHDNYQLQRQGSNQRQHHSNEQQPQGNQFQQQHYQPREQQQQQQQMATPEKWKNRLNHASTPRSPASSNNGNKESNRAKSLRS</sequence>
<feature type="region of interest" description="Disordered" evidence="1">
    <location>
        <begin position="739"/>
        <end position="806"/>
    </location>
</feature>
<feature type="compositionally biased region" description="Polar residues" evidence="1">
    <location>
        <begin position="682"/>
        <end position="705"/>
    </location>
</feature>
<feature type="compositionally biased region" description="Polar residues" evidence="1">
    <location>
        <begin position="855"/>
        <end position="881"/>
    </location>
</feature>
<proteinExistence type="predicted"/>
<dbReference type="Proteomes" id="UP000762676">
    <property type="component" value="Unassembled WGS sequence"/>
</dbReference>
<name>A0AAV4J9C3_9GAST</name>
<feature type="compositionally biased region" description="Low complexity" evidence="1">
    <location>
        <begin position="1024"/>
        <end position="1047"/>
    </location>
</feature>
<feature type="compositionally biased region" description="Polar residues" evidence="1">
    <location>
        <begin position="1007"/>
        <end position="1016"/>
    </location>
</feature>
<feature type="compositionally biased region" description="Polar residues" evidence="1">
    <location>
        <begin position="1059"/>
        <end position="1075"/>
    </location>
</feature>
<feature type="compositionally biased region" description="Polar residues" evidence="1">
    <location>
        <begin position="783"/>
        <end position="804"/>
    </location>
</feature>
<comment type="caution">
    <text evidence="2">The sequence shown here is derived from an EMBL/GenBank/DDBJ whole genome shotgun (WGS) entry which is preliminary data.</text>
</comment>
<evidence type="ECO:0000313" key="2">
    <source>
        <dbReference type="EMBL" id="GFS19279.1"/>
    </source>
</evidence>
<feature type="region of interest" description="Disordered" evidence="1">
    <location>
        <begin position="846"/>
        <end position="1085"/>
    </location>
</feature>
<feature type="compositionally biased region" description="Polar residues" evidence="1">
    <location>
        <begin position="944"/>
        <end position="968"/>
    </location>
</feature>
<reference evidence="2 3" key="1">
    <citation type="journal article" date="2021" name="Elife">
        <title>Chloroplast acquisition without the gene transfer in kleptoplastic sea slugs, Plakobranchus ocellatus.</title>
        <authorList>
            <person name="Maeda T."/>
            <person name="Takahashi S."/>
            <person name="Yoshida T."/>
            <person name="Shimamura S."/>
            <person name="Takaki Y."/>
            <person name="Nagai Y."/>
            <person name="Toyoda A."/>
            <person name="Suzuki Y."/>
            <person name="Arimoto A."/>
            <person name="Ishii H."/>
            <person name="Satoh N."/>
            <person name="Nishiyama T."/>
            <person name="Hasebe M."/>
            <person name="Maruyama T."/>
            <person name="Minagawa J."/>
            <person name="Obokata J."/>
            <person name="Shigenobu S."/>
        </authorList>
    </citation>
    <scope>NUCLEOTIDE SEQUENCE [LARGE SCALE GENOMIC DNA]</scope>
</reference>
<feature type="compositionally biased region" description="Basic residues" evidence="1">
    <location>
        <begin position="672"/>
        <end position="681"/>
    </location>
</feature>
<feature type="compositionally biased region" description="Polar residues" evidence="1">
    <location>
        <begin position="655"/>
        <end position="668"/>
    </location>
</feature>
<feature type="compositionally biased region" description="Polar residues" evidence="1">
    <location>
        <begin position="38"/>
        <end position="52"/>
    </location>
</feature>
<feature type="compositionally biased region" description="Low complexity" evidence="1">
    <location>
        <begin position="601"/>
        <end position="614"/>
    </location>
</feature>
<feature type="compositionally biased region" description="Polar residues" evidence="1">
    <location>
        <begin position="739"/>
        <end position="752"/>
    </location>
</feature>